<keyword evidence="3" id="KW-1185">Reference proteome</keyword>
<feature type="compositionally biased region" description="Basic and acidic residues" evidence="1">
    <location>
        <begin position="32"/>
        <end position="67"/>
    </location>
</feature>
<dbReference type="Gramene" id="TKW21081">
    <property type="protein sequence ID" value="TKW21081"/>
    <property type="gene ID" value="SEVIR_4G186000v2"/>
</dbReference>
<feature type="compositionally biased region" description="Basic and acidic residues" evidence="1">
    <location>
        <begin position="75"/>
        <end position="85"/>
    </location>
</feature>
<dbReference type="AlphaFoldDB" id="A0A4U6UWL3"/>
<reference evidence="2" key="1">
    <citation type="submission" date="2019-03" db="EMBL/GenBank/DDBJ databases">
        <title>WGS assembly of Setaria viridis.</title>
        <authorList>
            <person name="Huang P."/>
            <person name="Jenkins J."/>
            <person name="Grimwood J."/>
            <person name="Barry K."/>
            <person name="Healey A."/>
            <person name="Mamidi S."/>
            <person name="Sreedasyam A."/>
            <person name="Shu S."/>
            <person name="Feldman M."/>
            <person name="Wu J."/>
            <person name="Yu Y."/>
            <person name="Chen C."/>
            <person name="Johnson J."/>
            <person name="Rokhsar D."/>
            <person name="Baxter I."/>
            <person name="Schmutz J."/>
            <person name="Brutnell T."/>
            <person name="Kellogg E."/>
        </authorList>
    </citation>
    <scope>NUCLEOTIDE SEQUENCE [LARGE SCALE GENOMIC DNA]</scope>
</reference>
<proteinExistence type="predicted"/>
<gene>
    <name evidence="2" type="ORF">SEVIR_4G186000v2</name>
</gene>
<evidence type="ECO:0000313" key="3">
    <source>
        <dbReference type="Proteomes" id="UP000298652"/>
    </source>
</evidence>
<dbReference type="Proteomes" id="UP000298652">
    <property type="component" value="Chromosome 4"/>
</dbReference>
<feature type="compositionally biased region" description="Pro residues" evidence="1">
    <location>
        <begin position="101"/>
        <end position="117"/>
    </location>
</feature>
<evidence type="ECO:0000313" key="2">
    <source>
        <dbReference type="EMBL" id="TKW21081.1"/>
    </source>
</evidence>
<sequence>MDDITGRAPCELVAPVKNKLIVLAYVSPTAATEKKQNKPKEKQPEPKKPYDMTDAELHAVVDDEVKAHFAPKPPVKKDPPLDKPHPSAPHPPSQLLNLTRPAPPSRLAPPPPSPIPLPAGRRLPSRGTSPAAAHPQLRRPRASGGRRILSRQPRCITGPASSRGASVLPATGAPSRLPRPGVPAAPCDLPRRRILARSPARLPEFRCGGPPLRR</sequence>
<protein>
    <submittedName>
        <fullName evidence="2">Uncharacterized protein</fullName>
    </submittedName>
</protein>
<dbReference type="EMBL" id="CM016555">
    <property type="protein sequence ID" value="TKW21081.1"/>
    <property type="molecule type" value="Genomic_DNA"/>
</dbReference>
<evidence type="ECO:0000256" key="1">
    <source>
        <dbReference type="SAM" id="MobiDB-lite"/>
    </source>
</evidence>
<accession>A0A4U6UWL3</accession>
<organism evidence="2 3">
    <name type="scientific">Setaria viridis</name>
    <name type="common">Green bristlegrass</name>
    <name type="synonym">Setaria italica subsp. viridis</name>
    <dbReference type="NCBI Taxonomy" id="4556"/>
    <lineage>
        <taxon>Eukaryota</taxon>
        <taxon>Viridiplantae</taxon>
        <taxon>Streptophyta</taxon>
        <taxon>Embryophyta</taxon>
        <taxon>Tracheophyta</taxon>
        <taxon>Spermatophyta</taxon>
        <taxon>Magnoliopsida</taxon>
        <taxon>Liliopsida</taxon>
        <taxon>Poales</taxon>
        <taxon>Poaceae</taxon>
        <taxon>PACMAD clade</taxon>
        <taxon>Panicoideae</taxon>
        <taxon>Panicodae</taxon>
        <taxon>Paniceae</taxon>
        <taxon>Cenchrinae</taxon>
        <taxon>Setaria</taxon>
    </lineage>
</organism>
<name>A0A4U6UWL3_SETVI</name>
<feature type="region of interest" description="Disordered" evidence="1">
    <location>
        <begin position="27"/>
        <end position="188"/>
    </location>
</feature>